<keyword evidence="1" id="KW-0732">Signal</keyword>
<sequence length="177" mass="20114">MKNTKKKTKLNFKNKNNMKNNFLIALVFLLFGFATFKANSNYTVKNDKEYFSSFKKNEEPKNKKFNILNKKSEVAGETFYVIYKENSLGQGFYFKIVLDKNEKPIATYYANEGDQQISNSTVENLKKVIFGPDKAVNAIEETTTQCVTKCHRTNKCYDKPTSTGVLLCSAECGIACA</sequence>
<feature type="chain" id="PRO_5007150221" evidence="1">
    <location>
        <begin position="39"/>
        <end position="177"/>
    </location>
</feature>
<dbReference type="EMBL" id="LMAI01000002">
    <property type="protein sequence ID" value="KUJ57660.1"/>
    <property type="molecule type" value="Genomic_DNA"/>
</dbReference>
<feature type="signal peptide" evidence="1">
    <location>
        <begin position="1"/>
        <end position="38"/>
    </location>
</feature>
<comment type="caution">
    <text evidence="2">The sequence shown here is derived from an EMBL/GenBank/DDBJ whole genome shotgun (WGS) entry which is preliminary data.</text>
</comment>
<proteinExistence type="predicted"/>
<dbReference type="Proteomes" id="UP000054388">
    <property type="component" value="Unassembled WGS sequence"/>
</dbReference>
<accession>A0A117KCI8</accession>
<organism evidence="2 3">
    <name type="scientific">Chryseobacterium aquaticum subsp. greenlandense</name>
    <dbReference type="NCBI Taxonomy" id="345663"/>
    <lineage>
        <taxon>Bacteria</taxon>
        <taxon>Pseudomonadati</taxon>
        <taxon>Bacteroidota</taxon>
        <taxon>Flavobacteriia</taxon>
        <taxon>Flavobacteriales</taxon>
        <taxon>Weeksellaceae</taxon>
        <taxon>Chryseobacterium group</taxon>
        <taxon>Chryseobacterium</taxon>
    </lineage>
</organism>
<reference evidence="2 3" key="1">
    <citation type="submission" date="2015-10" db="EMBL/GenBank/DDBJ databases">
        <title>Genome sequence of Chryseobacterium greenlandense.</title>
        <authorList>
            <person name="Newman J."/>
            <person name="Fischer K."/>
            <person name="Miller J."/>
        </authorList>
    </citation>
    <scope>NUCLEOTIDE SEQUENCE [LARGE SCALE GENOMIC DNA]</scope>
    <source>
        <strain evidence="2 3">UMB34</strain>
    </source>
</reference>
<gene>
    <name evidence="2" type="ORF">AR686_02545</name>
</gene>
<evidence type="ECO:0000313" key="2">
    <source>
        <dbReference type="EMBL" id="KUJ57660.1"/>
    </source>
</evidence>
<name>A0A117KCI8_9FLAO</name>
<evidence type="ECO:0000313" key="3">
    <source>
        <dbReference type="Proteomes" id="UP000054388"/>
    </source>
</evidence>
<dbReference type="AlphaFoldDB" id="A0A117KCI8"/>
<protein>
    <submittedName>
        <fullName evidence="2">Uncharacterized protein</fullName>
    </submittedName>
</protein>
<evidence type="ECO:0000256" key="1">
    <source>
        <dbReference type="SAM" id="SignalP"/>
    </source>
</evidence>